<name>A0ACD5BEB4_9PSEU</name>
<dbReference type="EMBL" id="CP150484">
    <property type="protein sequence ID" value="WYW17627.1"/>
    <property type="molecule type" value="Genomic_DNA"/>
</dbReference>
<gene>
    <name evidence="1" type="ORF">LCL61_18935</name>
</gene>
<protein>
    <submittedName>
        <fullName evidence="1">PadR family transcriptional regulator</fullName>
    </submittedName>
</protein>
<sequence>MLVLGAVRRRDRAHGYQVRSDLESWGAHEWATATSGSVYHALKAMTGQDLLVLHETVSSEAGGPPRMEYEITAKGEQSYFTLLRKALASRDPRLDMLAAAVGLIEDLTRAEAIGLLRQRAEAMRQWPASIIAHLPPDADLDGWSPVGWRVRPRAERASYDTYVFFTAGAVILSAGSLVSASVCGHHEWRARFASWEVYVRFGEGTG</sequence>
<evidence type="ECO:0000313" key="1">
    <source>
        <dbReference type="EMBL" id="WYW17627.1"/>
    </source>
</evidence>
<keyword evidence="2" id="KW-1185">Reference proteome</keyword>
<dbReference type="Proteomes" id="UP001456344">
    <property type="component" value="Chromosome"/>
</dbReference>
<proteinExistence type="predicted"/>
<evidence type="ECO:0000313" key="2">
    <source>
        <dbReference type="Proteomes" id="UP001456344"/>
    </source>
</evidence>
<accession>A0ACD5BEB4</accession>
<reference evidence="1" key="1">
    <citation type="submission" date="2023-10" db="EMBL/GenBank/DDBJ databases">
        <title>Whole genome sequencing of actinobacterial strain Amycolatopsis sp. (BCA-696) identifies the underlying plant growth-promoting genes.</title>
        <authorList>
            <person name="Gandham P."/>
            <person name="Vadla N."/>
            <person name="Saji A."/>
            <person name="Srinivas V."/>
            <person name="Ruperao P."/>
            <person name="Selvanayagam S."/>
            <person name="Saxena R.K."/>
            <person name="Rathore A."/>
            <person name="Gopalakrishnan S."/>
            <person name="Thakur V."/>
        </authorList>
    </citation>
    <scope>NUCLEOTIDE SEQUENCE</scope>
    <source>
        <strain evidence="1">BCA-696</strain>
    </source>
</reference>
<organism evidence="1 2">
    <name type="scientific">Amycolatopsis coloradensis</name>
    <dbReference type="NCBI Taxonomy" id="76021"/>
    <lineage>
        <taxon>Bacteria</taxon>
        <taxon>Bacillati</taxon>
        <taxon>Actinomycetota</taxon>
        <taxon>Actinomycetes</taxon>
        <taxon>Pseudonocardiales</taxon>
        <taxon>Pseudonocardiaceae</taxon>
        <taxon>Amycolatopsis</taxon>
    </lineage>
</organism>